<dbReference type="EMBL" id="JBHUHV010000064">
    <property type="protein sequence ID" value="MFD2069528.1"/>
    <property type="molecule type" value="Genomic_DNA"/>
</dbReference>
<dbReference type="NCBIfam" id="TIGR00229">
    <property type="entry name" value="sensory_box"/>
    <property type="match status" value="1"/>
</dbReference>
<dbReference type="CDD" id="cd00082">
    <property type="entry name" value="HisKA"/>
    <property type="match status" value="1"/>
</dbReference>
<name>A0ABW4X3G0_9BACT</name>
<dbReference type="RefSeq" id="WP_229962477.1">
    <property type="nucleotide sequence ID" value="NZ_JAJJWI010000024.1"/>
</dbReference>
<proteinExistence type="predicted"/>
<comment type="catalytic activity">
    <reaction evidence="1">
        <text>ATP + protein L-histidine = ADP + protein N-phospho-L-histidine.</text>
        <dbReference type="EC" id="2.7.13.3"/>
    </reaction>
</comment>
<evidence type="ECO:0000313" key="3">
    <source>
        <dbReference type="EMBL" id="MFD2069528.1"/>
    </source>
</evidence>
<evidence type="ECO:0000256" key="2">
    <source>
        <dbReference type="ARBA" id="ARBA00012438"/>
    </source>
</evidence>
<dbReference type="Gene3D" id="3.30.450.20">
    <property type="entry name" value="PAS domain"/>
    <property type="match status" value="1"/>
</dbReference>
<dbReference type="InterPro" id="IPR003661">
    <property type="entry name" value="HisK_dim/P_dom"/>
</dbReference>
<keyword evidence="4" id="KW-1185">Reference proteome</keyword>
<organism evidence="3 4">
    <name type="scientific">Pontibacter silvestris</name>
    <dbReference type="NCBI Taxonomy" id="2305183"/>
    <lineage>
        <taxon>Bacteria</taxon>
        <taxon>Pseudomonadati</taxon>
        <taxon>Bacteroidota</taxon>
        <taxon>Cytophagia</taxon>
        <taxon>Cytophagales</taxon>
        <taxon>Hymenobacteraceae</taxon>
        <taxon>Pontibacter</taxon>
    </lineage>
</organism>
<evidence type="ECO:0000256" key="1">
    <source>
        <dbReference type="ARBA" id="ARBA00000085"/>
    </source>
</evidence>
<dbReference type="Gene3D" id="1.10.287.130">
    <property type="match status" value="1"/>
</dbReference>
<comment type="caution">
    <text evidence="3">The sequence shown here is derived from an EMBL/GenBank/DDBJ whole genome shotgun (WGS) entry which is preliminary data.</text>
</comment>
<dbReference type="InterPro" id="IPR000014">
    <property type="entry name" value="PAS"/>
</dbReference>
<dbReference type="EC" id="2.7.13.3" evidence="2"/>
<sequence length="203" mass="23464">MTTFEETKKLLEHSTFYYIIVTNMEGKYSYVSNSYKESFGRIHGPIEGQSYEITMHPDDTKVCEEVSVKCFNNPDKVFPATIRKHDGKGGYVFTQWEYKAMFDENNQPSGIFCLGFDITDYMSYHDQLKDVQSLLDQKEKVLKEIAHTQSHVIRRPLANIMGLSMILAKMEIDQNLKNVCDMIIESSRQLDNVIKATADKTYN</sequence>
<dbReference type="CDD" id="cd00130">
    <property type="entry name" value="PAS"/>
    <property type="match status" value="1"/>
</dbReference>
<reference evidence="4" key="1">
    <citation type="journal article" date="2019" name="Int. J. Syst. Evol. Microbiol.">
        <title>The Global Catalogue of Microorganisms (GCM) 10K type strain sequencing project: providing services to taxonomists for standard genome sequencing and annotation.</title>
        <authorList>
            <consortium name="The Broad Institute Genomics Platform"/>
            <consortium name="The Broad Institute Genome Sequencing Center for Infectious Disease"/>
            <person name="Wu L."/>
            <person name="Ma J."/>
        </authorList>
    </citation>
    <scope>NUCLEOTIDE SEQUENCE [LARGE SCALE GENOMIC DNA]</scope>
    <source>
        <strain evidence="4">JCM 16545</strain>
    </source>
</reference>
<protein>
    <recommendedName>
        <fullName evidence="2">histidine kinase</fullName>
        <ecNumber evidence="2">2.7.13.3</ecNumber>
    </recommendedName>
</protein>
<dbReference type="Proteomes" id="UP001597369">
    <property type="component" value="Unassembled WGS sequence"/>
</dbReference>
<dbReference type="SUPFAM" id="SSF47384">
    <property type="entry name" value="Homodimeric domain of signal transducing histidine kinase"/>
    <property type="match status" value="1"/>
</dbReference>
<gene>
    <name evidence="3" type="ORF">ACFSKU_21790</name>
</gene>
<dbReference type="SUPFAM" id="SSF55785">
    <property type="entry name" value="PYP-like sensor domain (PAS domain)"/>
    <property type="match status" value="1"/>
</dbReference>
<accession>A0ABW4X3G0</accession>
<evidence type="ECO:0000313" key="4">
    <source>
        <dbReference type="Proteomes" id="UP001597369"/>
    </source>
</evidence>
<dbReference type="InterPro" id="IPR035965">
    <property type="entry name" value="PAS-like_dom_sf"/>
</dbReference>
<dbReference type="InterPro" id="IPR036097">
    <property type="entry name" value="HisK_dim/P_sf"/>
</dbReference>